<evidence type="ECO:0000313" key="2">
    <source>
        <dbReference type="Proteomes" id="UP001331761"/>
    </source>
</evidence>
<evidence type="ECO:0000313" key="1">
    <source>
        <dbReference type="EMBL" id="KAK5974858.1"/>
    </source>
</evidence>
<protein>
    <submittedName>
        <fullName evidence="1">Uncharacterized protein</fullName>
    </submittedName>
</protein>
<accession>A0AAN8G1S2</accession>
<dbReference type="Proteomes" id="UP001331761">
    <property type="component" value="Unassembled WGS sequence"/>
</dbReference>
<dbReference type="AlphaFoldDB" id="A0AAN8G1S2"/>
<comment type="caution">
    <text evidence="1">The sequence shown here is derived from an EMBL/GenBank/DDBJ whole genome shotgun (WGS) entry which is preliminary data.</text>
</comment>
<name>A0AAN8G1S2_TRICO</name>
<keyword evidence="2" id="KW-1185">Reference proteome</keyword>
<reference evidence="1 2" key="1">
    <citation type="submission" date="2019-10" db="EMBL/GenBank/DDBJ databases">
        <title>Assembly and Annotation for the nematode Trichostrongylus colubriformis.</title>
        <authorList>
            <person name="Martin J."/>
        </authorList>
    </citation>
    <scope>NUCLEOTIDE SEQUENCE [LARGE SCALE GENOMIC DNA]</scope>
    <source>
        <strain evidence="1">G859</strain>
        <tissue evidence="1">Whole worm</tissue>
    </source>
</reference>
<dbReference type="EMBL" id="WIXE01013737">
    <property type="protein sequence ID" value="KAK5974858.1"/>
    <property type="molecule type" value="Genomic_DNA"/>
</dbReference>
<organism evidence="1 2">
    <name type="scientific">Trichostrongylus colubriformis</name>
    <name type="common">Black scour worm</name>
    <dbReference type="NCBI Taxonomy" id="6319"/>
    <lineage>
        <taxon>Eukaryota</taxon>
        <taxon>Metazoa</taxon>
        <taxon>Ecdysozoa</taxon>
        <taxon>Nematoda</taxon>
        <taxon>Chromadorea</taxon>
        <taxon>Rhabditida</taxon>
        <taxon>Rhabditina</taxon>
        <taxon>Rhabditomorpha</taxon>
        <taxon>Strongyloidea</taxon>
        <taxon>Trichostrongylidae</taxon>
        <taxon>Trichostrongylus</taxon>
    </lineage>
</organism>
<gene>
    <name evidence="1" type="ORF">GCK32_022598</name>
</gene>
<proteinExistence type="predicted"/>
<sequence>MLASIYFIEIRSSRSRFTHLSFSDNSSWKRYWSLLMSL</sequence>